<dbReference type="Proteomes" id="UP000199170">
    <property type="component" value="Unassembled WGS sequence"/>
</dbReference>
<keyword evidence="1" id="KW-0812">Transmembrane</keyword>
<dbReference type="RefSeq" id="WP_089765741.1">
    <property type="nucleotide sequence ID" value="NZ_FNPB01000002.1"/>
</dbReference>
<reference evidence="3" key="1">
    <citation type="submission" date="2016-10" db="EMBL/GenBank/DDBJ databases">
        <authorList>
            <person name="Varghese N."/>
            <person name="Submissions S."/>
        </authorList>
    </citation>
    <scope>NUCLEOTIDE SEQUENCE [LARGE SCALE GENOMIC DNA]</scope>
    <source>
        <strain evidence="3">CGMCC 1.10118</strain>
    </source>
</reference>
<feature type="transmembrane region" description="Helical" evidence="1">
    <location>
        <begin position="68"/>
        <end position="86"/>
    </location>
</feature>
<accession>A0A1H3EFN9</accession>
<dbReference type="AlphaFoldDB" id="A0A1H3EFN9"/>
<dbReference type="STRING" id="660517.SAMN04487946_102260"/>
<sequence>MDRNLAFGLLAGAVVGLAVHEFLVTDWFVALGTAAVYAGATYLYLAFDSSLLEEQFRFEDRTDRVGHAVGVFGVSVSPLAFAQHYGGEGATIVFVTWFTGVVAFFLLASATSRHR</sequence>
<feature type="transmembrane region" description="Helical" evidence="1">
    <location>
        <begin position="92"/>
        <end position="110"/>
    </location>
</feature>
<dbReference type="EMBL" id="FNPB01000002">
    <property type="protein sequence ID" value="SDX77563.1"/>
    <property type="molecule type" value="Genomic_DNA"/>
</dbReference>
<evidence type="ECO:0000256" key="1">
    <source>
        <dbReference type="SAM" id="Phobius"/>
    </source>
</evidence>
<dbReference type="OrthoDB" id="202783at2157"/>
<evidence type="ECO:0000313" key="2">
    <source>
        <dbReference type="EMBL" id="SDX77563.1"/>
    </source>
</evidence>
<keyword evidence="1" id="KW-0472">Membrane</keyword>
<evidence type="ECO:0000313" key="3">
    <source>
        <dbReference type="Proteomes" id="UP000199170"/>
    </source>
</evidence>
<keyword evidence="3" id="KW-1185">Reference proteome</keyword>
<feature type="transmembrane region" description="Helical" evidence="1">
    <location>
        <begin position="28"/>
        <end position="47"/>
    </location>
</feature>
<organism evidence="2 3">
    <name type="scientific">Halobellus clavatus</name>
    <dbReference type="NCBI Taxonomy" id="660517"/>
    <lineage>
        <taxon>Archaea</taxon>
        <taxon>Methanobacteriati</taxon>
        <taxon>Methanobacteriota</taxon>
        <taxon>Stenosarchaea group</taxon>
        <taxon>Halobacteria</taxon>
        <taxon>Halobacteriales</taxon>
        <taxon>Haloferacaceae</taxon>
        <taxon>Halobellus</taxon>
    </lineage>
</organism>
<protein>
    <submittedName>
        <fullName evidence="2">Uncharacterized protein</fullName>
    </submittedName>
</protein>
<name>A0A1H3EFN9_9EURY</name>
<gene>
    <name evidence="2" type="ORF">SAMN04487946_102260</name>
</gene>
<keyword evidence="1" id="KW-1133">Transmembrane helix</keyword>
<proteinExistence type="predicted"/>